<reference evidence="6" key="2">
    <citation type="journal article" date="2023" name="IMA Fungus">
        <title>Comparative genomic study of the Penicillium genus elucidates a diverse pangenome and 15 lateral gene transfer events.</title>
        <authorList>
            <person name="Petersen C."/>
            <person name="Sorensen T."/>
            <person name="Nielsen M.R."/>
            <person name="Sondergaard T.E."/>
            <person name="Sorensen J.L."/>
            <person name="Fitzpatrick D.A."/>
            <person name="Frisvad J.C."/>
            <person name="Nielsen K.L."/>
        </authorList>
    </citation>
    <scope>NUCLEOTIDE SEQUENCE</scope>
    <source>
        <strain evidence="6">IBT 30761</strain>
    </source>
</reference>
<dbReference type="GO" id="GO:0008033">
    <property type="term" value="P:tRNA processing"/>
    <property type="evidence" value="ECO:0007669"/>
    <property type="project" value="UniProtKB-KW"/>
</dbReference>
<gene>
    <name evidence="6" type="ORF">N7532_002747</name>
</gene>
<dbReference type="GO" id="GO:0046872">
    <property type="term" value="F:metal ion binding"/>
    <property type="evidence" value="ECO:0007669"/>
    <property type="project" value="UniProtKB-KW"/>
</dbReference>
<keyword evidence="3" id="KW-0862">Zinc</keyword>
<organism evidence="6 7">
    <name type="scientific">Penicillium argentinense</name>
    <dbReference type="NCBI Taxonomy" id="1131581"/>
    <lineage>
        <taxon>Eukaryota</taxon>
        <taxon>Fungi</taxon>
        <taxon>Dikarya</taxon>
        <taxon>Ascomycota</taxon>
        <taxon>Pezizomycotina</taxon>
        <taxon>Eurotiomycetes</taxon>
        <taxon>Eurotiomycetidae</taxon>
        <taxon>Eurotiales</taxon>
        <taxon>Aspergillaceae</taxon>
        <taxon>Penicillium</taxon>
    </lineage>
</organism>
<evidence type="ECO:0000313" key="7">
    <source>
        <dbReference type="Proteomes" id="UP001149074"/>
    </source>
</evidence>
<name>A0A9W9KLT2_9EURO</name>
<proteinExistence type="inferred from homology"/>
<evidence type="ECO:0008006" key="8">
    <source>
        <dbReference type="Google" id="ProtNLM"/>
    </source>
</evidence>
<protein>
    <recommendedName>
        <fullName evidence="8">Rpr2-domain-containing protein</fullName>
    </recommendedName>
</protein>
<comment type="caution">
    <text evidence="6">The sequence shown here is derived from an EMBL/GenBank/DDBJ whole genome shotgun (WGS) entry which is preliminary data.</text>
</comment>
<dbReference type="PANTHER" id="PTHR14742:SF0">
    <property type="entry name" value="RIBONUCLEASE P PROTEIN SUBUNIT P21"/>
    <property type="match status" value="1"/>
</dbReference>
<sequence length="191" mass="21436">MAKAKGQKNAKNAKSHLKARMNFLDKAARHLQTAMQTNAAENTTSDLCDEEMQQPTSQRTNAPDTKSAKGHQQSTTRPLTNLSRVYLSQMRGVSLKTLTRLPIPVKRSYCKRCDTPLTSGSTCVQEIQNSSRERKKPWADVLVVRCLVCGTEKRFPQTERKSKKLVERRAQAHAQLQLQTQAQTQVQEGAS</sequence>
<dbReference type="EMBL" id="JAPQKI010000003">
    <property type="protein sequence ID" value="KAJ5110102.1"/>
    <property type="molecule type" value="Genomic_DNA"/>
</dbReference>
<reference evidence="6" key="1">
    <citation type="submission" date="2022-11" db="EMBL/GenBank/DDBJ databases">
        <authorList>
            <person name="Petersen C."/>
        </authorList>
    </citation>
    <scope>NUCLEOTIDE SEQUENCE</scope>
    <source>
        <strain evidence="6">IBT 30761</strain>
    </source>
</reference>
<keyword evidence="2" id="KW-0479">Metal-binding</keyword>
<keyword evidence="1" id="KW-0819">tRNA processing</keyword>
<dbReference type="PANTHER" id="PTHR14742">
    <property type="entry name" value="RIBONUCLEASE P SUBUNIT P21"/>
    <property type="match status" value="1"/>
</dbReference>
<evidence type="ECO:0000313" key="6">
    <source>
        <dbReference type="EMBL" id="KAJ5110102.1"/>
    </source>
</evidence>
<evidence type="ECO:0000256" key="3">
    <source>
        <dbReference type="ARBA" id="ARBA00022833"/>
    </source>
</evidence>
<dbReference type="OrthoDB" id="128536at2759"/>
<dbReference type="Pfam" id="PF04032">
    <property type="entry name" value="Rpr2"/>
    <property type="match status" value="1"/>
</dbReference>
<dbReference type="RefSeq" id="XP_056478213.1">
    <property type="nucleotide sequence ID" value="XM_056615241.1"/>
</dbReference>
<feature type="compositionally biased region" description="Polar residues" evidence="5">
    <location>
        <begin position="53"/>
        <end position="77"/>
    </location>
</feature>
<evidence type="ECO:0000256" key="1">
    <source>
        <dbReference type="ARBA" id="ARBA00022694"/>
    </source>
</evidence>
<dbReference type="AlphaFoldDB" id="A0A9W9KLT2"/>
<evidence type="ECO:0000256" key="4">
    <source>
        <dbReference type="ARBA" id="ARBA00038402"/>
    </source>
</evidence>
<evidence type="ECO:0000256" key="2">
    <source>
        <dbReference type="ARBA" id="ARBA00022723"/>
    </source>
</evidence>
<evidence type="ECO:0000256" key="5">
    <source>
        <dbReference type="SAM" id="MobiDB-lite"/>
    </source>
</evidence>
<keyword evidence="7" id="KW-1185">Reference proteome</keyword>
<comment type="similarity">
    <text evidence="4">Belongs to the eukaryotic/archaeal RNase P protein component 4 family.</text>
</comment>
<accession>A0A9W9KLT2</accession>
<feature type="region of interest" description="Disordered" evidence="5">
    <location>
        <begin position="1"/>
        <end position="77"/>
    </location>
</feature>
<feature type="compositionally biased region" description="Basic residues" evidence="5">
    <location>
        <begin position="1"/>
        <end position="19"/>
    </location>
</feature>
<dbReference type="InterPro" id="IPR007175">
    <property type="entry name" value="Rpr2/Snm1/Rpp21"/>
</dbReference>
<dbReference type="Gene3D" id="6.20.50.20">
    <property type="match status" value="1"/>
</dbReference>
<dbReference type="GO" id="GO:0005655">
    <property type="term" value="C:nucleolar ribonuclease P complex"/>
    <property type="evidence" value="ECO:0007669"/>
    <property type="project" value="TreeGrafter"/>
</dbReference>
<dbReference type="GeneID" id="81354220"/>
<feature type="compositionally biased region" description="Polar residues" evidence="5">
    <location>
        <begin position="33"/>
        <end position="46"/>
    </location>
</feature>
<dbReference type="Proteomes" id="UP001149074">
    <property type="component" value="Unassembled WGS sequence"/>
</dbReference>